<dbReference type="RefSeq" id="WP_049595996.1">
    <property type="nucleotide sequence ID" value="NZ_CQEJ01000003.1"/>
</dbReference>
<dbReference type="AlphaFoldDB" id="A0A0T9T553"/>
<name>A0A0T9T553_YERAL</name>
<dbReference type="Proteomes" id="UP000041595">
    <property type="component" value="Unassembled WGS sequence"/>
</dbReference>
<dbReference type="InterPro" id="IPR017030">
    <property type="entry name" value="Vir_effector_SfrC"/>
</dbReference>
<evidence type="ECO:0000313" key="1">
    <source>
        <dbReference type="EMBL" id="CNK62190.1"/>
    </source>
</evidence>
<dbReference type="STRING" id="1453495.AT01_405"/>
<accession>A0A0T9T553</accession>
<reference evidence="1 2" key="1">
    <citation type="submission" date="2015-03" db="EMBL/GenBank/DDBJ databases">
        <authorList>
            <person name="Murphy D."/>
        </authorList>
    </citation>
    <scope>NUCLEOTIDE SEQUENCE [LARGE SCALE GENOMIC DNA]</scope>
    <source>
        <strain evidence="1 2">IP06005</strain>
    </source>
</reference>
<evidence type="ECO:0000313" key="2">
    <source>
        <dbReference type="Proteomes" id="UP000041595"/>
    </source>
</evidence>
<dbReference type="EMBL" id="CQEJ01000003">
    <property type="protein sequence ID" value="CNK62190.1"/>
    <property type="molecule type" value="Genomic_DNA"/>
</dbReference>
<sequence>MKSLTNQQLHSQLQQVTQGIDQAIDWISTVRRHAARLDIEADHLTIKLRRVANKARHLAQTSRNAMTIGFFGHSSAGRKYLISALIADERGQVATRLGGKTLDFWQQIKPDYQASGLVTRFSHHAVITDEAYPVRLSLLSEQDIARIMATAFLLDGHQEKAGHALDEQYITDHLQQLAMHRQPVAVAGINNDDVIALWDSLLRHDALRQKTLETHFWPAAVALAPYLSIDDRARLFALLWGESEELTAAYRHFAYTLQHLGHVQQVLAPLGVLVDDTLLPANGIMNVATLSDLNTPADVQIQVRPCTESNASESVTLSLAELTLLTVELTIPLQMPAQEKGFETVDLLDFPNFSEKSDLPPHAEDDCYPLANRLSRAKNTYLLERYTDKQQINLLLVCQAVSLRNEVKHMGKALDYWVKETQGENTQVRSRRNPGLIWVLTPFDQRIVAEKQPPIFVAKDKNYDEAVQRSVGNPGDSWGTMLAVDQRGVERMIAYLSKEIHRGIKAERISEQLQELQRELVDNLLLGWHQPTFNEAQHKRRIAEILLKTLQTRTGVHGELLERLLPSREELRHLYLFAGQRQQQVGSNEPRKPQINTEPFSIGIDIDLFSDSPVSIDPLTPPAPAASDDYEMEYATRVQRYWINHLRQLPDNGPLVELLGVTKPTIELLVSELITASIRLDVAGSLVNILADNEQVGLHREMKADRQVSRVLAVLGDFVAWLGFLHVSENQRPESRINRGYKIFAHPPQSASSLSASLRLTKLSLAPTNNTAFYIYDWLVGLGEMITQNEGHCAGNEISELHRQQLAAIVVLLQPKAE</sequence>
<protein>
    <submittedName>
        <fullName evidence="1">Putative virulence factor</fullName>
    </submittedName>
</protein>
<proteinExistence type="predicted"/>
<dbReference type="eggNOG" id="COG4458">
    <property type="taxonomic scope" value="Bacteria"/>
</dbReference>
<gene>
    <name evidence="1" type="ORF">ERS137965_00589</name>
</gene>
<dbReference type="Pfam" id="PF10139">
    <property type="entry name" value="Virul_Fac"/>
    <property type="match status" value="2"/>
</dbReference>
<organism evidence="1 2">
    <name type="scientific">Yersinia aldovae</name>
    <dbReference type="NCBI Taxonomy" id="29483"/>
    <lineage>
        <taxon>Bacteria</taxon>
        <taxon>Pseudomonadati</taxon>
        <taxon>Pseudomonadota</taxon>
        <taxon>Gammaproteobacteria</taxon>
        <taxon>Enterobacterales</taxon>
        <taxon>Yersiniaceae</taxon>
        <taxon>Yersinia</taxon>
    </lineage>
</organism>
<dbReference type="PIRSF" id="PIRSF034586">
    <property type="entry name" value="Vir_effector_SfrC"/>
    <property type="match status" value="1"/>
</dbReference>